<gene>
    <name evidence="3" type="ORF">HNR46_001207</name>
</gene>
<name>A0A840V0U9_9BACT</name>
<dbReference type="AlphaFoldDB" id="A0A840V0U9"/>
<keyword evidence="4" id="KW-1185">Reference proteome</keyword>
<feature type="domain" description="Uncharacterised protein YfbK N-terminal" evidence="2">
    <location>
        <begin position="206"/>
        <end position="267"/>
    </location>
</feature>
<dbReference type="Pfam" id="PF12450">
    <property type="entry name" value="vWF_A"/>
    <property type="match status" value="1"/>
</dbReference>
<protein>
    <recommendedName>
        <fullName evidence="2">Uncharacterized protein YfbK N-terminal domain-containing protein</fullName>
    </recommendedName>
</protein>
<dbReference type="Gene3D" id="1.10.10.1320">
    <property type="entry name" value="Anti-sigma factor, zinc-finger domain"/>
    <property type="match status" value="1"/>
</dbReference>
<dbReference type="RefSeq" id="WP_184016722.1">
    <property type="nucleotide sequence ID" value="NZ_JACHFD010000004.1"/>
</dbReference>
<feature type="region of interest" description="Disordered" evidence="1">
    <location>
        <begin position="71"/>
        <end position="93"/>
    </location>
</feature>
<dbReference type="EMBL" id="JACHFD010000004">
    <property type="protein sequence ID" value="MBB5350973.1"/>
    <property type="molecule type" value="Genomic_DNA"/>
</dbReference>
<reference evidence="3 4" key="1">
    <citation type="submission" date="2020-08" db="EMBL/GenBank/DDBJ databases">
        <title>Genomic Encyclopedia of Type Strains, Phase IV (KMG-IV): sequencing the most valuable type-strain genomes for metagenomic binning, comparative biology and taxonomic classification.</title>
        <authorList>
            <person name="Goeker M."/>
        </authorList>
    </citation>
    <scope>NUCLEOTIDE SEQUENCE [LARGE SCALE GENOMIC DNA]</scope>
    <source>
        <strain evidence="3 4">YC6886</strain>
    </source>
</reference>
<sequence>MKLLPDDPRLTGYVLGELDEADARLVERAAASDPAIRLTLQELERTCGFLGDVLGPMGEAKLRPRQRRAVLKASTEEDRQLQAEQPKERRSRAGWMMAGAAAAVMVAAAMLGRGGRSGEGTVDAVALLPAPGPGAGTIQVATAGQVQQGTPQAPQGSEGIVSGPAFLQRTRSLSEAPLPSLTQLPVTADLGGFATDSSLRLPVVTGTGSAVWVRRWIRERGELPPRDAVRVEELVNSLTIPTRPLGDGLECGVGSMRCPWNAERMLVAVALRSRDEDSVGLTVRSLSDEPRRVVGSYGMRSDAKLPTTLPAGRSQLVLLEFSGGSDLGSIELQDGRGHQFVLRVADQEAPQEDLLRVATMAAFGLWLRHEEVSSEDLQKLLEVSRQEDPIWMDACRLIETALGLSAEQR</sequence>
<evidence type="ECO:0000256" key="1">
    <source>
        <dbReference type="SAM" id="MobiDB-lite"/>
    </source>
</evidence>
<organism evidence="3 4">
    <name type="scientific">Haloferula luteola</name>
    <dbReference type="NCBI Taxonomy" id="595692"/>
    <lineage>
        <taxon>Bacteria</taxon>
        <taxon>Pseudomonadati</taxon>
        <taxon>Verrucomicrobiota</taxon>
        <taxon>Verrucomicrobiia</taxon>
        <taxon>Verrucomicrobiales</taxon>
        <taxon>Verrucomicrobiaceae</taxon>
        <taxon>Haloferula</taxon>
    </lineage>
</organism>
<evidence type="ECO:0000259" key="2">
    <source>
        <dbReference type="Pfam" id="PF12450"/>
    </source>
</evidence>
<proteinExistence type="predicted"/>
<dbReference type="InterPro" id="IPR041916">
    <property type="entry name" value="Anti_sigma_zinc_sf"/>
</dbReference>
<dbReference type="Proteomes" id="UP000557717">
    <property type="component" value="Unassembled WGS sequence"/>
</dbReference>
<evidence type="ECO:0000313" key="4">
    <source>
        <dbReference type="Proteomes" id="UP000557717"/>
    </source>
</evidence>
<evidence type="ECO:0000313" key="3">
    <source>
        <dbReference type="EMBL" id="MBB5350973.1"/>
    </source>
</evidence>
<dbReference type="InterPro" id="IPR022156">
    <property type="entry name" value="Uncharacterised_YfbK_N"/>
</dbReference>
<comment type="caution">
    <text evidence="3">The sequence shown here is derived from an EMBL/GenBank/DDBJ whole genome shotgun (WGS) entry which is preliminary data.</text>
</comment>
<feature type="compositionally biased region" description="Basic and acidic residues" evidence="1">
    <location>
        <begin position="74"/>
        <end position="88"/>
    </location>
</feature>
<accession>A0A840V0U9</accession>